<evidence type="ECO:0000313" key="1">
    <source>
        <dbReference type="EMBL" id="TKR85983.1"/>
    </source>
</evidence>
<dbReference type="AlphaFoldDB" id="A0A4U5NSQ1"/>
<name>A0A4U5NSQ1_POPAL</name>
<reference evidence="1" key="1">
    <citation type="submission" date="2018-10" db="EMBL/GenBank/DDBJ databases">
        <title>Population genomic analysis revealed the cold adaptation of white poplar.</title>
        <authorList>
            <person name="Liu Y.-J."/>
        </authorList>
    </citation>
    <scope>NUCLEOTIDE SEQUENCE [LARGE SCALE GENOMIC DNA]</scope>
    <source>
        <strain evidence="1">PAL-ZL1</strain>
    </source>
</reference>
<gene>
    <name evidence="1" type="ORF">D5086_0000242630</name>
</gene>
<organism evidence="1">
    <name type="scientific">Populus alba</name>
    <name type="common">White poplar</name>
    <dbReference type="NCBI Taxonomy" id="43335"/>
    <lineage>
        <taxon>Eukaryota</taxon>
        <taxon>Viridiplantae</taxon>
        <taxon>Streptophyta</taxon>
        <taxon>Embryophyta</taxon>
        <taxon>Tracheophyta</taxon>
        <taxon>Spermatophyta</taxon>
        <taxon>Magnoliopsida</taxon>
        <taxon>eudicotyledons</taxon>
        <taxon>Gunneridae</taxon>
        <taxon>Pentapetalae</taxon>
        <taxon>rosids</taxon>
        <taxon>fabids</taxon>
        <taxon>Malpighiales</taxon>
        <taxon>Salicaceae</taxon>
        <taxon>Saliceae</taxon>
        <taxon>Populus</taxon>
    </lineage>
</organism>
<comment type="caution">
    <text evidence="1">The sequence shown here is derived from an EMBL/GenBank/DDBJ whole genome shotgun (WGS) entry which is preliminary data.</text>
</comment>
<proteinExistence type="predicted"/>
<dbReference type="EMBL" id="RCHU01000931">
    <property type="protein sequence ID" value="TKR85983.1"/>
    <property type="molecule type" value="Genomic_DNA"/>
</dbReference>
<sequence>MIMEDDRERFDYERGSLTVNGFPPGQIHGNIEKKILGVDLNKLEREVLWRLAVSFASNNSQVADVPPLPSTLKSNALQWHALPTVQIYVWQSVRSWPLLIFPSKRNKVSVAIITCQKGYNSTATFSPCKIHSNLLK</sequence>
<accession>A0A4U5NSQ1</accession>
<protein>
    <submittedName>
        <fullName evidence="1">Uncharacterized protein</fullName>
    </submittedName>
</protein>